<evidence type="ECO:0000259" key="3">
    <source>
        <dbReference type="PROSITE" id="PS51762"/>
    </source>
</evidence>
<organism evidence="4 5">
    <name type="scientific">Batillaria attramentaria</name>
    <dbReference type="NCBI Taxonomy" id="370345"/>
    <lineage>
        <taxon>Eukaryota</taxon>
        <taxon>Metazoa</taxon>
        <taxon>Spiralia</taxon>
        <taxon>Lophotrochozoa</taxon>
        <taxon>Mollusca</taxon>
        <taxon>Gastropoda</taxon>
        <taxon>Caenogastropoda</taxon>
        <taxon>Sorbeoconcha</taxon>
        <taxon>Cerithioidea</taxon>
        <taxon>Batillariidae</taxon>
        <taxon>Batillaria</taxon>
    </lineage>
</organism>
<evidence type="ECO:0000313" key="5">
    <source>
        <dbReference type="Proteomes" id="UP001519460"/>
    </source>
</evidence>
<dbReference type="SUPFAM" id="SSF49899">
    <property type="entry name" value="Concanavalin A-like lectins/glucanases"/>
    <property type="match status" value="3"/>
</dbReference>
<feature type="domain" description="GH16" evidence="3">
    <location>
        <begin position="477"/>
        <end position="771"/>
    </location>
</feature>
<dbReference type="AlphaFoldDB" id="A0ABD0M330"/>
<dbReference type="EMBL" id="JACVVK020000009">
    <property type="protein sequence ID" value="KAK7505726.1"/>
    <property type="molecule type" value="Genomic_DNA"/>
</dbReference>
<dbReference type="InterPro" id="IPR000757">
    <property type="entry name" value="Beta-glucanase-like"/>
</dbReference>
<feature type="chain" id="PRO_5044752310" description="GH16 domain-containing protein" evidence="2">
    <location>
        <begin position="32"/>
        <end position="1010"/>
    </location>
</feature>
<comment type="similarity">
    <text evidence="1">Belongs to the glycosyl hydrolase 16 family.</text>
</comment>
<reference evidence="4 5" key="1">
    <citation type="journal article" date="2023" name="Sci. Data">
        <title>Genome assembly of the Korean intertidal mud-creeper Batillaria attramentaria.</title>
        <authorList>
            <person name="Patra A.K."/>
            <person name="Ho P.T."/>
            <person name="Jun S."/>
            <person name="Lee S.J."/>
            <person name="Kim Y."/>
            <person name="Won Y.J."/>
        </authorList>
    </citation>
    <scope>NUCLEOTIDE SEQUENCE [LARGE SCALE GENOMIC DNA]</scope>
    <source>
        <strain evidence="4">Wonlab-2016</strain>
    </source>
</reference>
<dbReference type="Pfam" id="PF00722">
    <property type="entry name" value="Glyco_hydro_16"/>
    <property type="match status" value="1"/>
</dbReference>
<dbReference type="InterPro" id="IPR050546">
    <property type="entry name" value="Glycosyl_Hydrlase_16"/>
</dbReference>
<keyword evidence="5" id="KW-1185">Reference proteome</keyword>
<feature type="non-terminal residue" evidence="4">
    <location>
        <position position="1010"/>
    </location>
</feature>
<evidence type="ECO:0000313" key="4">
    <source>
        <dbReference type="EMBL" id="KAK7505726.1"/>
    </source>
</evidence>
<feature type="domain" description="GH16" evidence="3">
    <location>
        <begin position="74"/>
        <end position="367"/>
    </location>
</feature>
<sequence length="1010" mass="116097">MTHRLGLLEILRLREMRFIFLLALLCRFAFAQPDPDFYRHKDGNVKVVIPGFPGVQAVTLTVSGQDKDLFSITAHVSENPEPKALLPVSRRHLERRATTVFFDDFSSGQIDPNKWSYTIYSARHHNNEFQLYSPDPSNSYVKNGVLYIRPTLTVDRYGSNFLTNGHLDLRAQFGHCNSSSSVLCDLRGYENIPPVMAARLNSKGHIRYGKVEVVAKLPIGDWLWPAIWMMPTENHYGGWPKSGEIDIMESRGNLHYHNSHGTSMGVDVDAATFHYGLSSQHKNTLHGSNFGEAFHTYWLDWTEHYIKIGVDSHTVLAFNTPSDSYWQNGHFSGTNIWASGGKDAPFDRPFYLILNVAVGGNYFSSHNINEPYRQPWHDRWHNSSVEFWEARHLWEPTWHGEGAAMKIKSRENKVSEDRHGGRKEVYRGQNQHMMVLPPSRRHLERRATTVLFDDFSSGRIDPNKWKHFVGANRFYQNGQFQMSTPDRVNSYVKDGVLYIRPRCPLFIDNPCDVQQSTIGQYHTLTVDSFGENFLSTGHLDIAATWGTCSTTRWCDLHGYNHIPPIMSAFLTSTAHIRYGKVEVVAKLPKGDWLHPAIWMMPTEDHYGTWPRSGEIDIMEARGNLHYHNPHGGSLGNDVTFAHLNYGPRPKDDKSRFEWCIGVDNHHFAVWNTPANGYWQQGHFTGDNVWADGGKNAPFDRPFYLILTISVGGPNWFSSRNTNMPYAQPWHDNWHNSSMEFWFARHRWEPTWRGEEAAMKIKSVHVPSLSRQWRTVMRPVFLLLVWILILVNGQQEPKVFRDGNGHLSVSIQGFPGVQRVTLIIAGQEKEHIEVIDDTSDSTRSLSPVSRRHLERRATTVFFDDFSSGHIDPQKWKHSITGSRFLQNHEFQLYSPEPANSYVKNGMLYIRPTLTEDHFGRNFLYNGHLNVTEIWGECTSAARWCYLHGYNGIPPTMSAMLLSKGHIRYGRVEVVAKLPKGDWLWPAIWMMPTENHYGSWPRSGEIDIMEAR</sequence>
<proteinExistence type="inferred from homology"/>
<keyword evidence="2" id="KW-0732">Signal</keyword>
<evidence type="ECO:0000256" key="2">
    <source>
        <dbReference type="SAM" id="SignalP"/>
    </source>
</evidence>
<dbReference type="InterPro" id="IPR013320">
    <property type="entry name" value="ConA-like_dom_sf"/>
</dbReference>
<name>A0ABD0M330_9CAEN</name>
<dbReference type="Gene3D" id="2.60.120.200">
    <property type="match status" value="3"/>
</dbReference>
<evidence type="ECO:0000256" key="1">
    <source>
        <dbReference type="ARBA" id="ARBA00006865"/>
    </source>
</evidence>
<feature type="signal peptide" evidence="2">
    <location>
        <begin position="1"/>
        <end position="31"/>
    </location>
</feature>
<gene>
    <name evidence="4" type="ORF">BaRGS_00002997</name>
</gene>
<dbReference type="Proteomes" id="UP001519460">
    <property type="component" value="Unassembled WGS sequence"/>
</dbReference>
<accession>A0ABD0M330</accession>
<dbReference type="PANTHER" id="PTHR10963">
    <property type="entry name" value="GLYCOSYL HYDROLASE-RELATED"/>
    <property type="match status" value="1"/>
</dbReference>
<dbReference type="PANTHER" id="PTHR10963:SF55">
    <property type="entry name" value="GLYCOSIDE HYDROLASE FAMILY 16 PROTEIN"/>
    <property type="match status" value="1"/>
</dbReference>
<comment type="caution">
    <text evidence="4">The sequence shown here is derived from an EMBL/GenBank/DDBJ whole genome shotgun (WGS) entry which is preliminary data.</text>
</comment>
<protein>
    <recommendedName>
        <fullName evidence="3">GH16 domain-containing protein</fullName>
    </recommendedName>
</protein>
<dbReference type="PROSITE" id="PS51762">
    <property type="entry name" value="GH16_2"/>
    <property type="match status" value="3"/>
</dbReference>
<feature type="domain" description="GH16" evidence="3">
    <location>
        <begin position="840"/>
        <end position="1010"/>
    </location>
</feature>